<gene>
    <name evidence="1" type="ORF">GCM10007320_66250</name>
</gene>
<dbReference type="RefSeq" id="WP_189691126.1">
    <property type="nucleotide sequence ID" value="NZ_BMYK01000058.1"/>
</dbReference>
<keyword evidence="2" id="KW-1185">Reference proteome</keyword>
<dbReference type="EMBL" id="BMYK01000058">
    <property type="protein sequence ID" value="GHD04881.1"/>
    <property type="molecule type" value="Genomic_DNA"/>
</dbReference>
<dbReference type="Proteomes" id="UP000626210">
    <property type="component" value="Unassembled WGS sequence"/>
</dbReference>
<proteinExistence type="predicted"/>
<sequence>MSDGIFGPTHEPAGLLYDAFQAEALLREKREVGIWIEKERLAVRTAALDYAQRHGRPVPTLDQVKEQLAQGHIDYGAKWAYGVAELLSTAPASRGK</sequence>
<accession>A0ABQ3GFZ1</accession>
<name>A0ABQ3GFZ1_9BURK</name>
<comment type="caution">
    <text evidence="1">The sequence shown here is derived from an EMBL/GenBank/DDBJ whole genome shotgun (WGS) entry which is preliminary data.</text>
</comment>
<evidence type="ECO:0000313" key="2">
    <source>
        <dbReference type="Proteomes" id="UP000626210"/>
    </source>
</evidence>
<evidence type="ECO:0000313" key="1">
    <source>
        <dbReference type="EMBL" id="GHD04881.1"/>
    </source>
</evidence>
<organism evidence="1 2">
    <name type="scientific">Pseudorhodoferax aquiterrae</name>
    <dbReference type="NCBI Taxonomy" id="747304"/>
    <lineage>
        <taxon>Bacteria</taxon>
        <taxon>Pseudomonadati</taxon>
        <taxon>Pseudomonadota</taxon>
        <taxon>Betaproteobacteria</taxon>
        <taxon>Burkholderiales</taxon>
        <taxon>Comamonadaceae</taxon>
    </lineage>
</organism>
<reference evidence="2" key="1">
    <citation type="journal article" date="2019" name="Int. J. Syst. Evol. Microbiol.">
        <title>The Global Catalogue of Microorganisms (GCM) 10K type strain sequencing project: providing services to taxonomists for standard genome sequencing and annotation.</title>
        <authorList>
            <consortium name="The Broad Institute Genomics Platform"/>
            <consortium name="The Broad Institute Genome Sequencing Center for Infectious Disease"/>
            <person name="Wu L."/>
            <person name="Ma J."/>
        </authorList>
    </citation>
    <scope>NUCLEOTIDE SEQUENCE [LARGE SCALE GENOMIC DNA]</scope>
    <source>
        <strain evidence="2">KCTC 23314</strain>
    </source>
</reference>
<protein>
    <submittedName>
        <fullName evidence="1">Uncharacterized protein</fullName>
    </submittedName>
</protein>